<evidence type="ECO:0000313" key="4">
    <source>
        <dbReference type="Proteomes" id="UP000321514"/>
    </source>
</evidence>
<keyword evidence="3" id="KW-1185">Reference proteome</keyword>
<reference evidence="2 3" key="1">
    <citation type="submission" date="2016-10" db="EMBL/GenBank/DDBJ databases">
        <authorList>
            <person name="Varghese N."/>
            <person name="Submissions S."/>
        </authorList>
    </citation>
    <scope>NUCLEOTIDE SEQUENCE [LARGE SCALE GENOMIC DNA]</scope>
    <source>
        <strain evidence="2 3">DSM 16525</strain>
    </source>
</reference>
<name>A0A511TD64_MYXFU</name>
<proteinExistence type="predicted"/>
<accession>A0A511TD64</accession>
<evidence type="ECO:0000313" key="1">
    <source>
        <dbReference type="EMBL" id="GEN12115.1"/>
    </source>
</evidence>
<reference evidence="1 4" key="2">
    <citation type="submission" date="2019-07" db="EMBL/GenBank/DDBJ databases">
        <title>Whole genome shotgun sequence of Myxococcus fulvus NBRC 100333.</title>
        <authorList>
            <person name="Hosoyama A."/>
            <person name="Uohara A."/>
            <person name="Ohji S."/>
            <person name="Ichikawa N."/>
        </authorList>
    </citation>
    <scope>NUCLEOTIDE SEQUENCE [LARGE SCALE GENOMIC DNA]</scope>
    <source>
        <strain evidence="1 4">NBRC 100333</strain>
    </source>
</reference>
<dbReference type="Proteomes" id="UP000321514">
    <property type="component" value="Unassembled WGS sequence"/>
</dbReference>
<dbReference type="EMBL" id="FOIB01000011">
    <property type="protein sequence ID" value="SEU36546.1"/>
    <property type="molecule type" value="Genomic_DNA"/>
</dbReference>
<comment type="caution">
    <text evidence="1">The sequence shown here is derived from an EMBL/GenBank/DDBJ whole genome shotgun (WGS) entry which is preliminary data.</text>
</comment>
<organism evidence="1 4">
    <name type="scientific">Myxococcus fulvus</name>
    <dbReference type="NCBI Taxonomy" id="33"/>
    <lineage>
        <taxon>Bacteria</taxon>
        <taxon>Pseudomonadati</taxon>
        <taxon>Myxococcota</taxon>
        <taxon>Myxococcia</taxon>
        <taxon>Myxococcales</taxon>
        <taxon>Cystobacterineae</taxon>
        <taxon>Myxococcaceae</taxon>
        <taxon>Myxococcus</taxon>
    </lineage>
</organism>
<dbReference type="Proteomes" id="UP000183760">
    <property type="component" value="Unassembled WGS sequence"/>
</dbReference>
<dbReference type="RefSeq" id="WP_074957990.1">
    <property type="nucleotide sequence ID" value="NZ_BJXR01000054.1"/>
</dbReference>
<dbReference type="EMBL" id="BJXR01000054">
    <property type="protein sequence ID" value="GEN12115.1"/>
    <property type="molecule type" value="Genomic_DNA"/>
</dbReference>
<sequence length="173" mass="17619">MTSTILFKSVSGLFLVWALFVTTEARAETVVLACVGAEVTEFEPGITNDAKPTHVSATGTHGCAGLPLNLPSAIATTEADGILGCGFGQATSTIHIQWSDDTVSIVSGTTLVNANPAGETVVVLTGTVVSGRFLGATVVRTLTLLNTDVLGCFTAQGVTDVAGPVTLVVTKLL</sequence>
<protein>
    <submittedName>
        <fullName evidence="1">Uncharacterized protein</fullName>
    </submittedName>
</protein>
<dbReference type="AlphaFoldDB" id="A0A511TD64"/>
<evidence type="ECO:0000313" key="2">
    <source>
        <dbReference type="EMBL" id="SEU36546.1"/>
    </source>
</evidence>
<dbReference type="OrthoDB" id="5519257at2"/>
<gene>
    <name evidence="1" type="ORF">MFU01_71520</name>
    <name evidence="2" type="ORF">SAMN05443572_111220</name>
</gene>
<evidence type="ECO:0000313" key="3">
    <source>
        <dbReference type="Proteomes" id="UP000183760"/>
    </source>
</evidence>